<sequence>MLDGEILDLFLSSSPLPQHKGKQKAQDVEVIELTDDDDDDSLPHTLELFSSPPPASSKKTTVIDLDASSDDAELPVKTRDAAATLIQSHPDLQRHQVIDAERELTHFFEKYNGNNGIAGGSNMDNTGGEPSNSSRNNPVPGPSTSELDWLLEDPPAKKPQEVPPPAPPPLLETPEETMSRYVAQVLEIIPDVDPDHCATLVANHFPTLEAATVEHVLHLLFEDVNYPKVQKLDKGKRKADSPATNDRPNKKARKSEDAMWLSLDRTHLGGPDYPTLALNQLQADYPYIPKAYLREQLERHNRFYAPTYFFIRDLNQRLEGNQYQGRPYEPLQRPHRPGKQKLKQDPEFDKELNWVVSTVGGVADGEDADPGDGDQEDDNVSSDGEDMDNGIECGCCFSKFRFDKLAQCPDAHLFCHSCLRSYASTLLGSHNPKIACMSQSQCSHVFPAASLSRVLPPKTYLLYERLIQAQEIASANLEGLEECPFCEWKCVFDVGFEGEKLFRCGNQEGGCGVVSCRKCKKLDHLPKSCEEVEKDKKLDARHVVEEAMTQALVRDCPKCKKAFIKEGGCNKMACPNCRTLSCYLCRQIITGYEHFNQNPHNPASSSKASSKCVLWDKDLEAMHANEVKYAAEKAIAETRALHPDVSISDLNVELPKVAAKRQNNAGPAVGAPLVAPPPHFVAIPIAMQVQPVFQRLNPNPNPNPQVMVPRRRRHRMPEVDVQRPHPYHQHLHPQHHHHQHLHHVHLAALQHVRHLLLPLPLPFHRLFAPQQQQQQRQQQQQQRQRQAVPDREAFAQAMMGRYQPAGGGVEIAGRVLRNRAGRGGPLAQPQPPQQQQQQQQPRNNNFNIRRNPALTPPPRPPAPGPGLGIEDRLVLPALEGNQRRGGGGGGGLDEGLRALGLPDLMPLRYDVNQLPVLRQQLVGEPMGEGRGGRRRNYRGRR</sequence>
<feature type="region of interest" description="Disordered" evidence="8">
    <location>
        <begin position="230"/>
        <end position="256"/>
    </location>
</feature>
<dbReference type="CDD" id="cd16630">
    <property type="entry name" value="RING-HC_RBR_RNF216"/>
    <property type="match status" value="1"/>
</dbReference>
<dbReference type="InterPro" id="IPR047546">
    <property type="entry name" value="Rcat_RBR_RNF216"/>
</dbReference>
<feature type="compositionally biased region" description="Pro residues" evidence="8">
    <location>
        <begin position="161"/>
        <end position="171"/>
    </location>
</feature>
<dbReference type="AlphaFoldDB" id="K5WW71"/>
<gene>
    <name evidence="10" type="ORF">AGABI1DRAFT_132652</name>
</gene>
<name>K5WW71_AGABU</name>
<dbReference type="Pfam" id="PF26200">
    <property type="entry name" value="Rcat_RNF216"/>
    <property type="match status" value="1"/>
</dbReference>
<dbReference type="OMA" id="HERERMT"/>
<feature type="compositionally biased region" description="Polar residues" evidence="8">
    <location>
        <begin position="122"/>
        <end position="146"/>
    </location>
</feature>
<dbReference type="InterPro" id="IPR047545">
    <property type="entry name" value="BRcat_RBR_RNF216"/>
</dbReference>
<feature type="region of interest" description="Disordered" evidence="8">
    <location>
        <begin position="35"/>
        <end position="60"/>
    </location>
</feature>
<dbReference type="InterPro" id="IPR051628">
    <property type="entry name" value="LUBAC_E3_Ligases"/>
</dbReference>
<keyword evidence="2" id="KW-0808">Transferase</keyword>
<dbReference type="Gene3D" id="1.20.120.1750">
    <property type="match status" value="1"/>
</dbReference>
<dbReference type="SUPFAM" id="SSF57850">
    <property type="entry name" value="RING/U-box"/>
    <property type="match status" value="2"/>
</dbReference>
<dbReference type="InterPro" id="IPR002867">
    <property type="entry name" value="IBR_dom"/>
</dbReference>
<evidence type="ECO:0000313" key="10">
    <source>
        <dbReference type="EMBL" id="EKM75033.1"/>
    </source>
</evidence>
<feature type="compositionally biased region" description="Basic residues" evidence="8">
    <location>
        <begin position="932"/>
        <end position="941"/>
    </location>
</feature>
<dbReference type="PANTHER" id="PTHR22770:SF47">
    <property type="entry name" value="E3 UBIQUITIN-PROTEIN LIGASE RNF216"/>
    <property type="match status" value="1"/>
</dbReference>
<feature type="domain" description="RING-type" evidence="9">
    <location>
        <begin position="389"/>
        <end position="604"/>
    </location>
</feature>
<evidence type="ECO:0000256" key="5">
    <source>
        <dbReference type="ARBA" id="ARBA00022771"/>
    </source>
</evidence>
<dbReference type="CDD" id="cd20339">
    <property type="entry name" value="BRcat_RBR_RNF216"/>
    <property type="match status" value="1"/>
</dbReference>
<feature type="region of interest" description="Disordered" evidence="8">
    <location>
        <begin position="154"/>
        <end position="173"/>
    </location>
</feature>
<evidence type="ECO:0000256" key="1">
    <source>
        <dbReference type="ARBA" id="ARBA00004906"/>
    </source>
</evidence>
<feature type="compositionally biased region" description="Acidic residues" evidence="8">
    <location>
        <begin position="364"/>
        <end position="385"/>
    </location>
</feature>
<dbReference type="PROSITE" id="PS51873">
    <property type="entry name" value="TRIAD"/>
    <property type="match status" value="1"/>
</dbReference>
<dbReference type="CDD" id="cd20353">
    <property type="entry name" value="Rcat_RBR_RNF216"/>
    <property type="match status" value="1"/>
</dbReference>
<dbReference type="STRING" id="597362.K5WW71"/>
<evidence type="ECO:0000259" key="9">
    <source>
        <dbReference type="PROSITE" id="PS51873"/>
    </source>
</evidence>
<dbReference type="PANTHER" id="PTHR22770">
    <property type="entry name" value="UBIQUITIN CONJUGATING ENZYME 7 INTERACTING PROTEIN-RELATED"/>
    <property type="match status" value="1"/>
</dbReference>
<keyword evidence="11" id="KW-1185">Reference proteome</keyword>
<feature type="region of interest" description="Disordered" evidence="8">
    <location>
        <begin position="922"/>
        <end position="941"/>
    </location>
</feature>
<dbReference type="GO" id="GO:0008270">
    <property type="term" value="F:zinc ion binding"/>
    <property type="evidence" value="ECO:0007669"/>
    <property type="project" value="UniProtKB-KW"/>
</dbReference>
<feature type="region of interest" description="Disordered" evidence="8">
    <location>
        <begin position="362"/>
        <end position="385"/>
    </location>
</feature>
<keyword evidence="6" id="KW-0833">Ubl conjugation pathway</keyword>
<organism evidence="10 11">
    <name type="scientific">Agaricus bisporus var. burnettii (strain JB137-S8 / ATCC MYA-4627 / FGSC 10392)</name>
    <name type="common">White button mushroom</name>
    <dbReference type="NCBI Taxonomy" id="597362"/>
    <lineage>
        <taxon>Eukaryota</taxon>
        <taxon>Fungi</taxon>
        <taxon>Dikarya</taxon>
        <taxon>Basidiomycota</taxon>
        <taxon>Agaricomycotina</taxon>
        <taxon>Agaricomycetes</taxon>
        <taxon>Agaricomycetidae</taxon>
        <taxon>Agaricales</taxon>
        <taxon>Agaricineae</taxon>
        <taxon>Agaricaceae</taxon>
        <taxon>Agaricus</taxon>
    </lineage>
</organism>
<dbReference type="EMBL" id="JH971421">
    <property type="protein sequence ID" value="EKM75033.1"/>
    <property type="molecule type" value="Genomic_DNA"/>
</dbReference>
<feature type="region of interest" description="Disordered" evidence="8">
    <location>
        <begin position="769"/>
        <end position="790"/>
    </location>
</feature>
<feature type="region of interest" description="Disordered" evidence="8">
    <location>
        <begin position="820"/>
        <end position="869"/>
    </location>
</feature>
<keyword evidence="3" id="KW-0479">Metal-binding</keyword>
<keyword evidence="4" id="KW-0677">Repeat</keyword>
<protein>
    <recommendedName>
        <fullName evidence="9">RING-type domain-containing protein</fullName>
    </recommendedName>
</protein>
<dbReference type="InterPro" id="IPR044066">
    <property type="entry name" value="TRIAD_supradom"/>
</dbReference>
<keyword evidence="5" id="KW-0863">Zinc-finger</keyword>
<keyword evidence="7" id="KW-0862">Zinc</keyword>
<dbReference type="HOGENOM" id="CLU_009961_1_0_1"/>
<feature type="compositionally biased region" description="Low complexity" evidence="8">
    <location>
        <begin position="769"/>
        <end position="786"/>
    </location>
</feature>
<evidence type="ECO:0000256" key="6">
    <source>
        <dbReference type="ARBA" id="ARBA00022786"/>
    </source>
</evidence>
<dbReference type="InterPro" id="IPR047544">
    <property type="entry name" value="RING-HC_RBR_RNF216"/>
</dbReference>
<dbReference type="InParanoid" id="K5WW71"/>
<dbReference type="SMART" id="SM00647">
    <property type="entry name" value="IBR"/>
    <property type="match status" value="2"/>
</dbReference>
<feature type="region of interest" description="Disordered" evidence="8">
    <location>
        <begin position="324"/>
        <end position="344"/>
    </location>
</feature>
<proteinExistence type="predicted"/>
<dbReference type="RefSeq" id="XP_007334342.1">
    <property type="nucleotide sequence ID" value="XM_007334280.1"/>
</dbReference>
<reference evidence="11" key="1">
    <citation type="journal article" date="2012" name="Proc. Natl. Acad. Sci. U.S.A.">
        <title>Genome sequence of the button mushroom Agaricus bisporus reveals mechanisms governing adaptation to a humic-rich ecological niche.</title>
        <authorList>
            <person name="Morin E."/>
            <person name="Kohler A."/>
            <person name="Baker A.R."/>
            <person name="Foulongne-Oriol M."/>
            <person name="Lombard V."/>
            <person name="Nagy L.G."/>
            <person name="Ohm R.A."/>
            <person name="Patyshakuliyeva A."/>
            <person name="Brun A."/>
            <person name="Aerts A.L."/>
            <person name="Bailey A.M."/>
            <person name="Billette C."/>
            <person name="Coutinho P.M."/>
            <person name="Deakin G."/>
            <person name="Doddapaneni H."/>
            <person name="Floudas D."/>
            <person name="Grimwood J."/>
            <person name="Hilden K."/>
            <person name="Kuees U."/>
            <person name="LaButti K.M."/>
            <person name="Lapidus A."/>
            <person name="Lindquist E.A."/>
            <person name="Lucas S.M."/>
            <person name="Murat C."/>
            <person name="Riley R.W."/>
            <person name="Salamov A.A."/>
            <person name="Schmutz J."/>
            <person name="Subramanian V."/>
            <person name="Woesten H.A.B."/>
            <person name="Xu J."/>
            <person name="Eastwood D.C."/>
            <person name="Foster G.D."/>
            <person name="Sonnenberg A.S."/>
            <person name="Cullen D."/>
            <person name="de Vries R.P."/>
            <person name="Lundell T."/>
            <person name="Hibbett D.S."/>
            <person name="Henrissat B."/>
            <person name="Burton K.S."/>
            <person name="Kerrigan R.W."/>
            <person name="Challen M.P."/>
            <person name="Grigoriev I.V."/>
            <person name="Martin F."/>
        </authorList>
    </citation>
    <scope>NUCLEOTIDE SEQUENCE [LARGE SCALE GENOMIC DNA]</scope>
    <source>
        <strain evidence="11">JB137-S8 / ATCC MYA-4627 / FGSC 10392</strain>
    </source>
</reference>
<feature type="region of interest" description="Disordered" evidence="8">
    <location>
        <begin position="114"/>
        <end position="146"/>
    </location>
</feature>
<feature type="compositionally biased region" description="Pro residues" evidence="8">
    <location>
        <begin position="854"/>
        <end position="864"/>
    </location>
</feature>
<evidence type="ECO:0000313" key="11">
    <source>
        <dbReference type="Proteomes" id="UP000008493"/>
    </source>
</evidence>
<dbReference type="KEGG" id="abp:AGABI1DRAFT132652"/>
<evidence type="ECO:0000256" key="4">
    <source>
        <dbReference type="ARBA" id="ARBA00022737"/>
    </source>
</evidence>
<evidence type="ECO:0000256" key="2">
    <source>
        <dbReference type="ARBA" id="ARBA00022679"/>
    </source>
</evidence>
<dbReference type="GO" id="GO:0016740">
    <property type="term" value="F:transferase activity"/>
    <property type="evidence" value="ECO:0007669"/>
    <property type="project" value="UniProtKB-KW"/>
</dbReference>
<accession>K5WW71</accession>
<dbReference type="eggNOG" id="KOG1812">
    <property type="taxonomic scope" value="Eukaryota"/>
</dbReference>
<dbReference type="Proteomes" id="UP000008493">
    <property type="component" value="Unassembled WGS sequence"/>
</dbReference>
<comment type="pathway">
    <text evidence="1">Protein modification; protein ubiquitination.</text>
</comment>
<dbReference type="GeneID" id="18827738"/>
<evidence type="ECO:0000256" key="8">
    <source>
        <dbReference type="SAM" id="MobiDB-lite"/>
    </source>
</evidence>
<dbReference type="OrthoDB" id="10009520at2759"/>
<evidence type="ECO:0000256" key="7">
    <source>
        <dbReference type="ARBA" id="ARBA00022833"/>
    </source>
</evidence>
<evidence type="ECO:0000256" key="3">
    <source>
        <dbReference type="ARBA" id="ARBA00022723"/>
    </source>
</evidence>